<evidence type="ECO:0000313" key="4">
    <source>
        <dbReference type="Proteomes" id="UP000006281"/>
    </source>
</evidence>
<organism evidence="3 4">
    <name type="scientific">Saccharothrix espanaensis (strain ATCC 51144 / DSM 44229 / JCM 9112 / NBRC 15066 / NRRL 15764)</name>
    <dbReference type="NCBI Taxonomy" id="1179773"/>
    <lineage>
        <taxon>Bacteria</taxon>
        <taxon>Bacillati</taxon>
        <taxon>Actinomycetota</taxon>
        <taxon>Actinomycetes</taxon>
        <taxon>Pseudonocardiales</taxon>
        <taxon>Pseudonocardiaceae</taxon>
        <taxon>Saccharothrix</taxon>
    </lineage>
</organism>
<dbReference type="Proteomes" id="UP000006281">
    <property type="component" value="Chromosome"/>
</dbReference>
<keyword evidence="4" id="KW-1185">Reference proteome</keyword>
<dbReference type="OrthoDB" id="503788at2"/>
<dbReference type="InterPro" id="IPR001466">
    <property type="entry name" value="Beta-lactam-related"/>
</dbReference>
<dbReference type="STRING" id="1179773.BN6_02000"/>
<dbReference type="HOGENOM" id="CLU_020027_2_3_11"/>
<dbReference type="BioCyc" id="SESP1179773:BN6_RS00990-MONOMER"/>
<dbReference type="PANTHER" id="PTHR46825:SF7">
    <property type="entry name" value="D-ALANYL-D-ALANINE CARBOXYPEPTIDASE"/>
    <property type="match status" value="1"/>
</dbReference>
<reference evidence="3 4" key="1">
    <citation type="journal article" date="2012" name="BMC Genomics">
        <title>Complete genome sequence of Saccharothrix espanaensis DSM 44229T and comparison to the other completely sequenced Pseudonocardiaceae.</title>
        <authorList>
            <person name="Strobel T."/>
            <person name="Al-Dilaimi A."/>
            <person name="Blom J."/>
            <person name="Gessner A."/>
            <person name="Kalinowski J."/>
            <person name="Luzhetska M."/>
            <person name="Puhler A."/>
            <person name="Szczepanowski R."/>
            <person name="Bechthold A."/>
            <person name="Ruckert C."/>
        </authorList>
    </citation>
    <scope>NUCLEOTIDE SEQUENCE [LARGE SCALE GENOMIC DNA]</scope>
    <source>
        <strain evidence="4">ATCC 51144 / DSM 44229 / JCM 9112 / NBRC 15066 / NRRL 15764</strain>
    </source>
</reference>
<gene>
    <name evidence="3" type="ordered locus">BN6_02000</name>
</gene>
<dbReference type="Gene3D" id="3.40.710.10">
    <property type="entry name" value="DD-peptidase/beta-lactamase superfamily"/>
    <property type="match status" value="1"/>
</dbReference>
<dbReference type="PANTHER" id="PTHR46825">
    <property type="entry name" value="D-ALANYL-D-ALANINE-CARBOXYPEPTIDASE/ENDOPEPTIDASE AMPH"/>
    <property type="match status" value="1"/>
</dbReference>
<dbReference type="RefSeq" id="WP_015097647.1">
    <property type="nucleotide sequence ID" value="NC_019673.1"/>
</dbReference>
<feature type="domain" description="Beta-lactamase-related" evidence="2">
    <location>
        <begin position="45"/>
        <end position="357"/>
    </location>
</feature>
<dbReference type="SUPFAM" id="SSF56601">
    <property type="entry name" value="beta-lactamase/transpeptidase-like"/>
    <property type="match status" value="1"/>
</dbReference>
<dbReference type="PATRIC" id="fig|1179773.3.peg.204"/>
<feature type="chain" id="PRO_5003871582" evidence="1">
    <location>
        <begin position="28"/>
        <end position="398"/>
    </location>
</feature>
<dbReference type="Pfam" id="PF00144">
    <property type="entry name" value="Beta-lactamase"/>
    <property type="match status" value="1"/>
</dbReference>
<dbReference type="KEGG" id="sesp:BN6_02000"/>
<evidence type="ECO:0000256" key="1">
    <source>
        <dbReference type="SAM" id="SignalP"/>
    </source>
</evidence>
<proteinExistence type="predicted"/>
<dbReference type="InterPro" id="IPR012338">
    <property type="entry name" value="Beta-lactam/transpept-like"/>
</dbReference>
<dbReference type="AlphaFoldDB" id="K3W489"/>
<keyword evidence="1" id="KW-0732">Signal</keyword>
<evidence type="ECO:0000259" key="2">
    <source>
        <dbReference type="Pfam" id="PF00144"/>
    </source>
</evidence>
<protein>
    <submittedName>
        <fullName evidence="3">Alkaline D-peptidase</fullName>
    </submittedName>
</protein>
<accession>K3W489</accession>
<sequence>MKTSVRRVGAAALTLALLTGIAGQAGASEEDPSAQTSRHRTELRQAMDDVVAAGGAGVVVRVHDRRGDWAGSAGVAELGKPGKPGADWSFRAGSITKVFVATVVLQLVDEGRVELDESAAHYLPGYGLDRRITVRMLLQHTSGLYNYTGDAKADGTPDPGIPIWGQDYVDNMFRTYRAEDLVRSALAKPARFEPGARHSYSNTNYALAGLLIEKVSRTDYATQVERRILKPLRLRGTSLPGTRTGIPGPNAHSYIAYRHEGRLKVVDGTTMNPSWAGAAGEIISSTEDLDTFIDSLVGGRLLSSRSLAEMRRTVPTAGVDRVGLGLFEYRFTPDCAAIGHTGGTQSVTSYLFTTPDRTKRVEFSITHGVLDGGDPASREKFDAAHRKLATVALCGTAG</sequence>
<dbReference type="EMBL" id="HE804045">
    <property type="protein sequence ID" value="CCH27533.1"/>
    <property type="molecule type" value="Genomic_DNA"/>
</dbReference>
<dbReference type="MEROPS" id="S12.003"/>
<name>K3W489_SACES</name>
<feature type="signal peptide" evidence="1">
    <location>
        <begin position="1"/>
        <end position="27"/>
    </location>
</feature>
<dbReference type="InterPro" id="IPR050491">
    <property type="entry name" value="AmpC-like"/>
</dbReference>
<dbReference type="eggNOG" id="COG1680">
    <property type="taxonomic scope" value="Bacteria"/>
</dbReference>
<evidence type="ECO:0000313" key="3">
    <source>
        <dbReference type="EMBL" id="CCH27533.1"/>
    </source>
</evidence>